<proteinExistence type="inferred from homology"/>
<feature type="compositionally biased region" description="Low complexity" evidence="4">
    <location>
        <begin position="1955"/>
        <end position="1968"/>
    </location>
</feature>
<dbReference type="InterPro" id="IPR036322">
    <property type="entry name" value="WD40_repeat_dom_sf"/>
</dbReference>
<dbReference type="InterPro" id="IPR023213">
    <property type="entry name" value="CAT-like_dom_sf"/>
</dbReference>
<feature type="domain" description="Vacuolar protein sorting-associated protein 8 central" evidence="5">
    <location>
        <begin position="1129"/>
        <end position="1320"/>
    </location>
</feature>
<feature type="compositionally biased region" description="Acidic residues" evidence="4">
    <location>
        <begin position="434"/>
        <end position="445"/>
    </location>
</feature>
<dbReference type="SUPFAM" id="SSF50978">
    <property type="entry name" value="WD40 repeat-like"/>
    <property type="match status" value="1"/>
</dbReference>
<feature type="domain" description="VPS8-like TPR-like repeats" evidence="7">
    <location>
        <begin position="1651"/>
        <end position="1844"/>
    </location>
</feature>
<dbReference type="PANTHER" id="PTHR12616">
    <property type="entry name" value="VACUOLAR PROTEIN SORTING VPS41"/>
    <property type="match status" value="1"/>
</dbReference>
<keyword evidence="3" id="KW-0012">Acyltransferase</keyword>
<dbReference type="InterPro" id="IPR015943">
    <property type="entry name" value="WD40/YVTN_repeat-like_dom_sf"/>
</dbReference>
<dbReference type="GO" id="GO:0005770">
    <property type="term" value="C:late endosome"/>
    <property type="evidence" value="ECO:0007669"/>
    <property type="project" value="TreeGrafter"/>
</dbReference>
<evidence type="ECO:0008006" key="10">
    <source>
        <dbReference type="Google" id="ProtNLM"/>
    </source>
</evidence>
<feature type="compositionally biased region" description="Polar residues" evidence="4">
    <location>
        <begin position="502"/>
        <end position="515"/>
    </location>
</feature>
<evidence type="ECO:0000256" key="3">
    <source>
        <dbReference type="ARBA" id="ARBA00023315"/>
    </source>
</evidence>
<evidence type="ECO:0000256" key="2">
    <source>
        <dbReference type="ARBA" id="ARBA00022679"/>
    </source>
</evidence>
<dbReference type="Pfam" id="PF25066">
    <property type="entry name" value="TPR_VPS8_2"/>
    <property type="match status" value="1"/>
</dbReference>
<feature type="region of interest" description="Disordered" evidence="4">
    <location>
        <begin position="421"/>
        <end position="547"/>
    </location>
</feature>
<feature type="compositionally biased region" description="Basic and acidic residues" evidence="4">
    <location>
        <begin position="477"/>
        <end position="499"/>
    </location>
</feature>
<accession>A0A9P5L1Y2</accession>
<feature type="compositionally biased region" description="Acidic residues" evidence="4">
    <location>
        <begin position="462"/>
        <end position="476"/>
    </location>
</feature>
<dbReference type="GO" id="GO:0034058">
    <property type="term" value="P:endosomal vesicle fusion"/>
    <property type="evidence" value="ECO:0007669"/>
    <property type="project" value="TreeGrafter"/>
</dbReference>
<evidence type="ECO:0000256" key="4">
    <source>
        <dbReference type="SAM" id="MobiDB-lite"/>
    </source>
</evidence>
<name>A0A9P5L1Y2_PENCR</name>
<dbReference type="Pfam" id="PF23410">
    <property type="entry name" value="Beta-prop_VPS8"/>
    <property type="match status" value="1"/>
</dbReference>
<sequence>MFQPYNLTPLDHFSPPGHFSTSLTFSLIDKDRVRALQRMEDAVARVVSKFPFLTGMVVPSTEPDGRRNVFQVRPATAAELEECPVMVTQHHTESTAASVDGKLNTALMPFPIVYPPRNPSPVLRLKANVLENKLYLVCCFDHRVMDGSGFFKFAATFAAFCRDLNTPGPFTTPHAQEETRQHIKEIASTATPHELQWTTFPSSAIEKEISTDYNRMPVSSPHVLDGRKIKMLHEACNSALQTLPLKYRKDLSEMSLSPNLVISALVGICSSRARLRAFPNEPELSSEMFIVENIRKALNLRRGYMGNTIVGTTSKCDGSAPPPPEALRNIHVPELLSPVGPEDIWRICNVAQTLQEASGHLNKQHAQGMVAKISNERDWKPPDQFYNNSTIVLSQHAIADSASSPNYITGSNGHSEISLMSSMAEGSEGWSREDELDLGQEDDPQQPDHGALDQTLPSPQEPAEEQLDTIDDAEDHDSEKTAEQKDFNFPETPQPRHADWNVTESVDGTGSNPDDSPSLHGSIPSSLSSSALALRGSPRVSPSPARRPFDLRFQSRLSSSPQSVSRAGSPFLAHLHSRQSSITSQVSPTPETEPELLQGPWDVVRWTKLRKITGQAFSEIGKRNFGRPTCLAVSTSIVIGTSKGIILVFDYQQSLKTIIGTGTPAVECGAVTSLALSADHTTVAGGHDSGDIFTWEISRSAKPFLHIPPIPANKVETRISDGHLSGSAVIHIGFLGTRRTALVSADTRGMSFSHLATRGMGAMGRTVKTTRILGRYPQATAEIKRRKPSSVLAFSPLPLGNVEQSTDSLGLVAMLTPYLLVIVSTTPVAQTQHKAPRPKEVPAHSAMTGALAWFPAIRLKGKDTQTSNTKLVYCWSNVLTVLEVSEAEPDEHTDKDKPPSLVFRARSRWRADEAIVAVQWLSRSVLAVFTITQRLLIIEDYSMHVTDSVDLANRHIYHTDLFSSQLHSLVEQLDEEDESMHGVVADAFHMSFRSYKGRLFLLGYNEALVGNLSNWADRLLALMEAGDFIGAIRLATSYYTGESEKLTVGLPEEDALRQPIVQEKLLEMISASLKYAFGRNSEASNGRLENQQLEELAEVSIAACIYMADEEFLWEEVFNWYEEQGSAGIFLDALEPRIVDGTLRSLPPTAVKALINHFIGTHSAGRLEEIICLLDTTTMDIDQVTTLCKQHNLYDAFIYVWNRCLMDYVGPLEELLGLIPSQTEPLVNGDYVIEMRRQNNAMKMFPYLSFILTGRIYPTGDDMDEAEATRAKTDLYQFLFSGRGSSTVPGDTNGADSFSHLRSMLKFDASSFMSMLNEAFEDSFLNEPESEDVSVSGISINRQYLVSILLQVMTSEFFTPFDTIYLDMFVARNLPKYPQYILLSGTTLHQVLVRVCQYPEQEMADDCELSAEYLLSFYHPPDIESMIPLFKEARFFRILKSTYRLEKQYPLLVKTYLEDPNDREAIFACLHDCLRPGSGLGKKQRRDVVDVVKEHAREIAAIDVTHAAQTMQDLAPETHSTFLRALEDDPQKQYQYLLVLVEPQAQTADTQSSPSIENWMIERYVQLLCKYNPTHVADFVDGLRVGDIHLDELLPFIEESGAIDAAVILLARQGQVRQALDRLVAHLSTLESGLVGILQSVRESPDSATTAEAIDDLVESLNKYAGVGTWLCQGQSKTIKQSRTGSSNGKRNAPTLDQPLAFDELLWLDHIEAVVRIASNVFAFIQGNNAQITLPAQPTTSLAGESGRLTTSFRALVQQVFTALLASTVKSSPATTERTDMSFLRILRAFLTRAATWSPSLLELRAVLASIFSAYSYEKSLLTLANGMLDRDLFVHVDEVSRLRQHGWRPRGHVCEICRRRIWGPSVGDAHWSAWEARRADTYARRIARRNEDSYNPSDRGKGKAADVGVGHSSRLYAGGAHAHALAHREHGAHGGMSDAHADHDHDHDDDHAEAGAGPSTPNPVAESAPEPVVVFACRHLYHRRCVLNAVSAGARPAETAFRRDHLADWSGAELFCPACT</sequence>
<feature type="compositionally biased region" description="Basic and acidic residues" evidence="4">
    <location>
        <begin position="1940"/>
        <end position="1954"/>
    </location>
</feature>
<evidence type="ECO:0000256" key="1">
    <source>
        <dbReference type="ARBA" id="ARBA00009422"/>
    </source>
</evidence>
<dbReference type="PANTHER" id="PTHR12616:SF8">
    <property type="entry name" value="VACUOLAR PROTEIN SORTING-ASSOCIATED PROTEIN 8 HOMOLOG"/>
    <property type="match status" value="1"/>
</dbReference>
<organism evidence="8 9">
    <name type="scientific">Penicillium crustosum</name>
    <name type="common">Blue mold fungus</name>
    <dbReference type="NCBI Taxonomy" id="36656"/>
    <lineage>
        <taxon>Eukaryota</taxon>
        <taxon>Fungi</taxon>
        <taxon>Dikarya</taxon>
        <taxon>Ascomycota</taxon>
        <taxon>Pezizomycotina</taxon>
        <taxon>Eurotiomycetes</taxon>
        <taxon>Eurotiomycetidae</taxon>
        <taxon>Eurotiales</taxon>
        <taxon>Aspergillaceae</taxon>
        <taxon>Penicillium</taxon>
    </lineage>
</organism>
<gene>
    <name evidence="8" type="ORF">PCG10_009015</name>
</gene>
<dbReference type="GO" id="GO:0006623">
    <property type="term" value="P:protein targeting to vacuole"/>
    <property type="evidence" value="ECO:0007669"/>
    <property type="project" value="InterPro"/>
</dbReference>
<dbReference type="EMBL" id="JAAOZQ010000071">
    <property type="protein sequence ID" value="KAF7520663.1"/>
    <property type="molecule type" value="Genomic_DNA"/>
</dbReference>
<evidence type="ECO:0000259" key="7">
    <source>
        <dbReference type="Pfam" id="PF25066"/>
    </source>
</evidence>
<dbReference type="InterPro" id="IPR025941">
    <property type="entry name" value="Vps8_central_dom"/>
</dbReference>
<feature type="region of interest" description="Disordered" evidence="4">
    <location>
        <begin position="1930"/>
        <end position="1968"/>
    </location>
</feature>
<dbReference type="InterPro" id="IPR059070">
    <property type="entry name" value="TPR_VPS8_2"/>
</dbReference>
<dbReference type="InterPro" id="IPR054710">
    <property type="entry name" value="Tri101-like_N"/>
</dbReference>
<evidence type="ECO:0000259" key="6">
    <source>
        <dbReference type="Pfam" id="PF22664"/>
    </source>
</evidence>
<keyword evidence="2" id="KW-0808">Transferase</keyword>
<dbReference type="Pfam" id="PF12816">
    <property type="entry name" value="TPR_Vps8"/>
    <property type="match status" value="1"/>
</dbReference>
<evidence type="ECO:0000313" key="8">
    <source>
        <dbReference type="EMBL" id="KAF7520663.1"/>
    </source>
</evidence>
<dbReference type="Proteomes" id="UP000701341">
    <property type="component" value="Unassembled WGS sequence"/>
</dbReference>
<dbReference type="Pfam" id="PF22664">
    <property type="entry name" value="TRI-like_N"/>
    <property type="match status" value="1"/>
</dbReference>
<protein>
    <recommendedName>
        <fullName evidence="10">Vacuolar protein sorting-associated protein 8 central domain-containing protein</fullName>
    </recommendedName>
</protein>
<evidence type="ECO:0000259" key="5">
    <source>
        <dbReference type="Pfam" id="PF12816"/>
    </source>
</evidence>
<dbReference type="GO" id="GO:0016746">
    <property type="term" value="F:acyltransferase activity"/>
    <property type="evidence" value="ECO:0007669"/>
    <property type="project" value="UniProtKB-KW"/>
</dbReference>
<feature type="compositionally biased region" description="Low complexity" evidence="4">
    <location>
        <begin position="516"/>
        <end position="547"/>
    </location>
</feature>
<dbReference type="InterPro" id="IPR045111">
    <property type="entry name" value="Vps41/Vps8"/>
</dbReference>
<dbReference type="Gene3D" id="3.30.559.10">
    <property type="entry name" value="Chloramphenicol acetyltransferase-like domain"/>
    <property type="match status" value="2"/>
</dbReference>
<comment type="caution">
    <text evidence="8">The sequence shown here is derived from an EMBL/GenBank/DDBJ whole genome shotgun (WGS) entry which is preliminary data.</text>
</comment>
<dbReference type="Gene3D" id="2.130.10.10">
    <property type="entry name" value="YVTN repeat-like/Quinoprotein amine dehydrogenase"/>
    <property type="match status" value="1"/>
</dbReference>
<feature type="domain" description="Trichothecene 3-O-acetyltransferase-like N-terminal" evidence="6">
    <location>
        <begin position="23"/>
        <end position="161"/>
    </location>
</feature>
<evidence type="ECO:0000313" key="9">
    <source>
        <dbReference type="Proteomes" id="UP000701341"/>
    </source>
</evidence>
<keyword evidence="9" id="KW-1185">Reference proteome</keyword>
<comment type="similarity">
    <text evidence="1">Belongs to the VPS8 family.</text>
</comment>
<reference evidence="8" key="1">
    <citation type="submission" date="2020-02" db="EMBL/GenBank/DDBJ databases">
        <authorList>
            <person name="Lichtner F.J."/>
        </authorList>
    </citation>
    <scope>NUCLEOTIDE SEQUENCE</scope>
    <source>
        <strain evidence="8">G10</strain>
    </source>
</reference>
<dbReference type="GO" id="GO:0030897">
    <property type="term" value="C:HOPS complex"/>
    <property type="evidence" value="ECO:0007669"/>
    <property type="project" value="TreeGrafter"/>
</dbReference>